<keyword evidence="3" id="KW-1185">Reference proteome</keyword>
<dbReference type="EnsemblMetazoa" id="G23569.1">
    <property type="protein sequence ID" value="G23569.1:cds"/>
    <property type="gene ID" value="G23569"/>
</dbReference>
<sequence length="103" mass="11553">MCSQAQRSEYSGKPICEDGCLPYSRFRSEQKIHTRKARMDSIALERIEMACDPTQHADLAAVIMQEGLANVCLITSNMTIVRAKIETNIPAKEKEAVPNMIRV</sequence>
<dbReference type="Pfam" id="PF03464">
    <property type="entry name" value="eRF1_2"/>
    <property type="match status" value="1"/>
</dbReference>
<reference evidence="2" key="1">
    <citation type="submission" date="2022-08" db="UniProtKB">
        <authorList>
            <consortium name="EnsemblMetazoa"/>
        </authorList>
    </citation>
    <scope>IDENTIFICATION</scope>
    <source>
        <strain evidence="2">05x7-T-G4-1.051#20</strain>
    </source>
</reference>
<dbReference type="GO" id="GO:0032790">
    <property type="term" value="P:ribosome disassembly"/>
    <property type="evidence" value="ECO:0007669"/>
    <property type="project" value="TreeGrafter"/>
</dbReference>
<accession>A0A8W8KH66</accession>
<protein>
    <recommendedName>
        <fullName evidence="1">eRF1 domain-containing protein</fullName>
    </recommendedName>
</protein>
<dbReference type="Gene3D" id="3.30.420.60">
    <property type="entry name" value="eRF1 domain 2"/>
    <property type="match status" value="1"/>
</dbReference>
<dbReference type="PANTHER" id="PTHR10853:SF0">
    <property type="entry name" value="PROTEIN PELOTA HOMOLOG"/>
    <property type="match status" value="1"/>
</dbReference>
<proteinExistence type="predicted"/>
<evidence type="ECO:0000313" key="2">
    <source>
        <dbReference type="EnsemblMetazoa" id="G23569.1:cds"/>
    </source>
</evidence>
<dbReference type="GO" id="GO:0070651">
    <property type="term" value="P:nonfunctional rRNA decay"/>
    <property type="evidence" value="ECO:0007669"/>
    <property type="project" value="TreeGrafter"/>
</dbReference>
<feature type="domain" description="eRF1" evidence="1">
    <location>
        <begin position="59"/>
        <end position="94"/>
    </location>
</feature>
<dbReference type="Proteomes" id="UP000005408">
    <property type="component" value="Unassembled WGS sequence"/>
</dbReference>
<dbReference type="SUPFAM" id="SSF53137">
    <property type="entry name" value="Translational machinery components"/>
    <property type="match status" value="1"/>
</dbReference>
<dbReference type="AlphaFoldDB" id="A0A8W8KH66"/>
<dbReference type="PANTHER" id="PTHR10853">
    <property type="entry name" value="PELOTA"/>
    <property type="match status" value="1"/>
</dbReference>
<evidence type="ECO:0000313" key="3">
    <source>
        <dbReference type="Proteomes" id="UP000005408"/>
    </source>
</evidence>
<dbReference type="GO" id="GO:0005737">
    <property type="term" value="C:cytoplasm"/>
    <property type="evidence" value="ECO:0007669"/>
    <property type="project" value="TreeGrafter"/>
</dbReference>
<name>A0A8W8KH66_MAGGI</name>
<dbReference type="InterPro" id="IPR005141">
    <property type="entry name" value="eRF1_2"/>
</dbReference>
<dbReference type="InterPro" id="IPR004405">
    <property type="entry name" value="TF_pelota"/>
</dbReference>
<dbReference type="InterPro" id="IPR042226">
    <property type="entry name" value="eFR1_2_sf"/>
</dbReference>
<dbReference type="GO" id="GO:0070481">
    <property type="term" value="P:nuclear-transcribed mRNA catabolic process, non-stop decay"/>
    <property type="evidence" value="ECO:0007669"/>
    <property type="project" value="InterPro"/>
</dbReference>
<dbReference type="GO" id="GO:0071025">
    <property type="term" value="P:RNA surveillance"/>
    <property type="evidence" value="ECO:0007669"/>
    <property type="project" value="InterPro"/>
</dbReference>
<dbReference type="GO" id="GO:0070966">
    <property type="term" value="P:nuclear-transcribed mRNA catabolic process, no-go decay"/>
    <property type="evidence" value="ECO:0007669"/>
    <property type="project" value="InterPro"/>
</dbReference>
<evidence type="ECO:0000259" key="1">
    <source>
        <dbReference type="Pfam" id="PF03464"/>
    </source>
</evidence>
<organism evidence="2 3">
    <name type="scientific">Magallana gigas</name>
    <name type="common">Pacific oyster</name>
    <name type="synonym">Crassostrea gigas</name>
    <dbReference type="NCBI Taxonomy" id="29159"/>
    <lineage>
        <taxon>Eukaryota</taxon>
        <taxon>Metazoa</taxon>
        <taxon>Spiralia</taxon>
        <taxon>Lophotrochozoa</taxon>
        <taxon>Mollusca</taxon>
        <taxon>Bivalvia</taxon>
        <taxon>Autobranchia</taxon>
        <taxon>Pteriomorphia</taxon>
        <taxon>Ostreida</taxon>
        <taxon>Ostreoidea</taxon>
        <taxon>Ostreidae</taxon>
        <taxon>Magallana</taxon>
    </lineage>
</organism>